<dbReference type="Gene3D" id="3.30.870.10">
    <property type="entry name" value="Endonuclease Chain A"/>
    <property type="match status" value="2"/>
</dbReference>
<feature type="site" description="Interaction with DNA" evidence="5">
    <location>
        <position position="492"/>
    </location>
</feature>
<dbReference type="SUPFAM" id="SSF56024">
    <property type="entry name" value="Phospholipase D/nuclease"/>
    <property type="match status" value="2"/>
</dbReference>
<dbReference type="GO" id="GO:0003676">
    <property type="term" value="F:nucleic acid binding"/>
    <property type="evidence" value="ECO:0007669"/>
    <property type="project" value="InterPro"/>
</dbReference>
<accession>A0A843UJ14</accession>
<dbReference type="PANTHER" id="PTHR12415">
    <property type="entry name" value="TYROSYL-DNA PHOSPHODIESTERASE 1"/>
    <property type="match status" value="1"/>
</dbReference>
<dbReference type="Pfam" id="PF06087">
    <property type="entry name" value="Tyr-DNA_phospho"/>
    <property type="match status" value="2"/>
</dbReference>
<dbReference type="Proteomes" id="UP000652761">
    <property type="component" value="Unassembled WGS sequence"/>
</dbReference>
<dbReference type="Pfam" id="PF08797">
    <property type="entry name" value="HIRAN"/>
    <property type="match status" value="1"/>
</dbReference>
<sequence>MHTLNRFLSYCGLPNHLPITIACHNAEKCWSASSDKRTSTPYSDYPNLILIHPPFPDSIAFGKERKNRGVGCHHPKFFVLQRQDAIRIVVTSANLVSRQWNRITNTVWWQDFPCRNAPDYLPLFTRVSSNDRDEDSISDFAAQLAGFMSSLVIDIPEQAYWISELAKYDYGGAVGHLIASIPGLHMQDCSHAAKTEHCLTVNEVFSSQSSGTKLLGSVTTFVVGISHRFRTATDLNGSQLKTMASLLGNCRQNACGMTEVILKRNTSIAADINAVGIFVTASYEFSDGDYVQLGFLPKDIAKWVSPLSDAGFFSFSACIFPKEAIAAALGGSGTKVQLILYGPNFSEIPNLIQPGQLAPLCSLLAHIQRCLGLWRLQEVLGRYRWPESLETDFWGCWTINHELKNASIRIIFPTIERVKNGTCGVAPSRFLLSLSEKTWQRLRNYKVFHDAIPHPGDRIGHPMHVKVACRRFQSKTDTSSFGWVYCGSHNFSPAAWGHLMQHPFDASKSFPAVNSSLGQRLHICNYELGVLFIVPPPGTCKNIDGLKSSLDVIDLPFVMPAPKYQHSDRPATTQAMREVALLERESSLASEVVEEMMNEEIPDEEEEIIETAEFMAREKEEEKIYAEMLWSQVELTECYPPLVIAIANIS</sequence>
<feature type="binding site" evidence="4">
    <location>
        <position position="76"/>
    </location>
    <ligand>
        <name>substrate</name>
    </ligand>
</feature>
<keyword evidence="1" id="KW-0479">Metal-binding</keyword>
<dbReference type="PROSITE" id="PS51257">
    <property type="entry name" value="PROKAR_LIPOPROTEIN"/>
    <property type="match status" value="1"/>
</dbReference>
<keyword evidence="2" id="KW-0378">Hydrolase</keyword>
<evidence type="ECO:0000256" key="3">
    <source>
        <dbReference type="PIRSR" id="PIRSR610347-1"/>
    </source>
</evidence>
<evidence type="ECO:0000259" key="6">
    <source>
        <dbReference type="Pfam" id="PF08797"/>
    </source>
</evidence>
<dbReference type="GO" id="GO:0005634">
    <property type="term" value="C:nucleus"/>
    <property type="evidence" value="ECO:0007669"/>
    <property type="project" value="InterPro"/>
</dbReference>
<feature type="binding site" evidence="4">
    <location>
        <position position="466"/>
    </location>
    <ligand>
        <name>substrate</name>
    </ligand>
</feature>
<evidence type="ECO:0000256" key="1">
    <source>
        <dbReference type="ARBA" id="ARBA00022723"/>
    </source>
</evidence>
<dbReference type="EMBL" id="NMUH01000484">
    <property type="protein sequence ID" value="MQL79959.1"/>
    <property type="molecule type" value="Genomic_DNA"/>
</dbReference>
<protein>
    <recommendedName>
        <fullName evidence="6">HIRAN domain-containing protein</fullName>
    </recommendedName>
</protein>
<dbReference type="AlphaFoldDB" id="A0A843UJ14"/>
<name>A0A843UJ14_COLES</name>
<organism evidence="7 8">
    <name type="scientific">Colocasia esculenta</name>
    <name type="common">Wild taro</name>
    <name type="synonym">Arum esculentum</name>
    <dbReference type="NCBI Taxonomy" id="4460"/>
    <lineage>
        <taxon>Eukaryota</taxon>
        <taxon>Viridiplantae</taxon>
        <taxon>Streptophyta</taxon>
        <taxon>Embryophyta</taxon>
        <taxon>Tracheophyta</taxon>
        <taxon>Spermatophyta</taxon>
        <taxon>Magnoliopsida</taxon>
        <taxon>Liliopsida</taxon>
        <taxon>Araceae</taxon>
        <taxon>Aroideae</taxon>
        <taxon>Colocasieae</taxon>
        <taxon>Colocasia</taxon>
    </lineage>
</organism>
<keyword evidence="8" id="KW-1185">Reference proteome</keyword>
<dbReference type="InterPro" id="IPR010347">
    <property type="entry name" value="Tdp1"/>
</dbReference>
<evidence type="ECO:0000256" key="5">
    <source>
        <dbReference type="PIRSR" id="PIRSR610347-3"/>
    </source>
</evidence>
<dbReference type="Gene3D" id="3.30.70.2330">
    <property type="match status" value="1"/>
</dbReference>
<evidence type="ECO:0000313" key="8">
    <source>
        <dbReference type="Proteomes" id="UP000652761"/>
    </source>
</evidence>
<dbReference type="CDD" id="cd09122">
    <property type="entry name" value="PLDc_Tdp1_1"/>
    <property type="match status" value="1"/>
</dbReference>
<dbReference type="GO" id="GO:0016818">
    <property type="term" value="F:hydrolase activity, acting on acid anhydrides, in phosphorus-containing anhydrides"/>
    <property type="evidence" value="ECO:0007669"/>
    <property type="project" value="InterPro"/>
</dbReference>
<comment type="caution">
    <text evidence="7">The sequence shown here is derived from an EMBL/GenBank/DDBJ whole genome shotgun (WGS) entry which is preliminary data.</text>
</comment>
<feature type="active site" description="Nucleophile" evidence="3">
    <location>
        <position position="74"/>
    </location>
</feature>
<evidence type="ECO:0000256" key="2">
    <source>
        <dbReference type="ARBA" id="ARBA00022801"/>
    </source>
</evidence>
<dbReference type="OrthoDB" id="47785at2759"/>
<reference evidence="7" key="1">
    <citation type="submission" date="2017-07" db="EMBL/GenBank/DDBJ databases">
        <title>Taro Niue Genome Assembly and Annotation.</title>
        <authorList>
            <person name="Atibalentja N."/>
            <person name="Keating K."/>
            <person name="Fields C.J."/>
        </authorList>
    </citation>
    <scope>NUCLEOTIDE SEQUENCE</scope>
    <source>
        <strain evidence="7">Niue_2</strain>
        <tissue evidence="7">Leaf</tissue>
    </source>
</reference>
<feature type="active site" description="Proton donor/acceptor" evidence="3">
    <location>
        <position position="464"/>
    </location>
</feature>
<evidence type="ECO:0000256" key="4">
    <source>
        <dbReference type="PIRSR" id="PIRSR610347-2"/>
    </source>
</evidence>
<dbReference type="GO" id="GO:0006281">
    <property type="term" value="P:DNA repair"/>
    <property type="evidence" value="ECO:0007669"/>
    <property type="project" value="InterPro"/>
</dbReference>
<dbReference type="GO" id="GO:0008081">
    <property type="term" value="F:phosphoric diester hydrolase activity"/>
    <property type="evidence" value="ECO:0007669"/>
    <property type="project" value="InterPro"/>
</dbReference>
<proteinExistence type="predicted"/>
<dbReference type="InterPro" id="IPR014905">
    <property type="entry name" value="HIRAN"/>
</dbReference>
<dbReference type="PANTHER" id="PTHR12415:SF3">
    <property type="entry name" value="OS04G0403400 PROTEIN"/>
    <property type="match status" value="1"/>
</dbReference>
<gene>
    <name evidence="7" type="ORF">Taro_012382</name>
</gene>
<evidence type="ECO:0000313" key="7">
    <source>
        <dbReference type="EMBL" id="MQL79959.1"/>
    </source>
</evidence>
<feature type="domain" description="HIRAN" evidence="6">
    <location>
        <begin position="256"/>
        <end position="321"/>
    </location>
</feature>
<dbReference type="GO" id="GO:0008270">
    <property type="term" value="F:zinc ion binding"/>
    <property type="evidence" value="ECO:0007669"/>
    <property type="project" value="InterPro"/>
</dbReference>